<evidence type="ECO:0000313" key="11">
    <source>
        <dbReference type="EMBL" id="ERL06943.1"/>
    </source>
</evidence>
<dbReference type="RefSeq" id="WP_021726682.1">
    <property type="nucleotide sequence ID" value="NZ_AWEZ01000061.1"/>
</dbReference>
<keyword evidence="4" id="KW-0547">Nucleotide-binding</keyword>
<dbReference type="EMBL" id="AWEZ01000061">
    <property type="protein sequence ID" value="ERL06943.1"/>
    <property type="molecule type" value="Genomic_DNA"/>
</dbReference>
<dbReference type="InterPro" id="IPR050445">
    <property type="entry name" value="Bact_polysacc_biosynth/exp"/>
</dbReference>
<evidence type="ECO:0000256" key="9">
    <source>
        <dbReference type="SAM" id="MobiDB-lite"/>
    </source>
</evidence>
<comment type="caution">
    <text evidence="11">The sequence shown here is derived from an EMBL/GenBank/DDBJ whole genome shotgun (WGS) entry which is preliminary data.</text>
</comment>
<reference evidence="11 12" key="1">
    <citation type="submission" date="2013-08" db="EMBL/GenBank/DDBJ databases">
        <authorList>
            <person name="Durkin A.S."/>
            <person name="Haft D.R."/>
            <person name="McCorrison J."/>
            <person name="Torralba M."/>
            <person name="Gillis M."/>
            <person name="Haft D.H."/>
            <person name="Methe B."/>
            <person name="Sutton G."/>
            <person name="Nelson K.E."/>
        </authorList>
    </citation>
    <scope>NUCLEOTIDE SEQUENCE [LARGE SCALE GENOMIC DNA]</scope>
    <source>
        <strain evidence="11 12">F0195</strain>
    </source>
</reference>
<accession>U2TL88</accession>
<dbReference type="InterPro" id="IPR005702">
    <property type="entry name" value="Wzc-like_C"/>
</dbReference>
<evidence type="ECO:0000256" key="4">
    <source>
        <dbReference type="ARBA" id="ARBA00022741"/>
    </source>
</evidence>
<dbReference type="GO" id="GO:0004715">
    <property type="term" value="F:non-membrane spanning protein tyrosine kinase activity"/>
    <property type="evidence" value="ECO:0007669"/>
    <property type="project" value="UniProtKB-EC"/>
</dbReference>
<dbReference type="AlphaFoldDB" id="U2TL88"/>
<comment type="catalytic activity">
    <reaction evidence="8">
        <text>L-tyrosyl-[protein] + ATP = O-phospho-L-tyrosyl-[protein] + ADP + H(+)</text>
        <dbReference type="Rhea" id="RHEA:10596"/>
        <dbReference type="Rhea" id="RHEA-COMP:10136"/>
        <dbReference type="Rhea" id="RHEA-COMP:20101"/>
        <dbReference type="ChEBI" id="CHEBI:15378"/>
        <dbReference type="ChEBI" id="CHEBI:30616"/>
        <dbReference type="ChEBI" id="CHEBI:46858"/>
        <dbReference type="ChEBI" id="CHEBI:61978"/>
        <dbReference type="ChEBI" id="CHEBI:456216"/>
        <dbReference type="EC" id="2.7.10.2"/>
    </reaction>
</comment>
<evidence type="ECO:0000256" key="1">
    <source>
        <dbReference type="ARBA" id="ARBA00007316"/>
    </source>
</evidence>
<comment type="similarity">
    <text evidence="1">Belongs to the CpsD/CapB family.</text>
</comment>
<keyword evidence="5" id="KW-0418">Kinase</keyword>
<evidence type="ECO:0000313" key="12">
    <source>
        <dbReference type="Proteomes" id="UP000016638"/>
    </source>
</evidence>
<dbReference type="InterPro" id="IPR027417">
    <property type="entry name" value="P-loop_NTPase"/>
</dbReference>
<protein>
    <recommendedName>
        <fullName evidence="2">non-specific protein-tyrosine kinase</fullName>
        <ecNumber evidence="2">2.7.10.2</ecNumber>
    </recommendedName>
</protein>
<dbReference type="PANTHER" id="PTHR32309">
    <property type="entry name" value="TYROSINE-PROTEIN KINASE"/>
    <property type="match status" value="1"/>
</dbReference>
<gene>
    <name evidence="11" type="ORF">HMPREF1316_0915</name>
</gene>
<evidence type="ECO:0000256" key="7">
    <source>
        <dbReference type="ARBA" id="ARBA00023137"/>
    </source>
</evidence>
<dbReference type="InterPro" id="IPR025669">
    <property type="entry name" value="AAA_dom"/>
</dbReference>
<dbReference type="SUPFAM" id="SSF52540">
    <property type="entry name" value="P-loop containing nucleoside triphosphate hydrolases"/>
    <property type="match status" value="1"/>
</dbReference>
<feature type="domain" description="AAA" evidence="10">
    <location>
        <begin position="45"/>
        <end position="190"/>
    </location>
</feature>
<feature type="compositionally biased region" description="Low complexity" evidence="9">
    <location>
        <begin position="243"/>
        <end position="287"/>
    </location>
</feature>
<dbReference type="eggNOG" id="COG0489">
    <property type="taxonomic scope" value="Bacteria"/>
</dbReference>
<dbReference type="PATRIC" id="fig|1125712.3.peg.1758"/>
<evidence type="ECO:0000256" key="6">
    <source>
        <dbReference type="ARBA" id="ARBA00022840"/>
    </source>
</evidence>
<proteinExistence type="inferred from homology"/>
<dbReference type="EC" id="2.7.10.2" evidence="2"/>
<keyword evidence="12" id="KW-1185">Reference proteome</keyword>
<dbReference type="NCBIfam" id="TIGR01007">
    <property type="entry name" value="eps_fam"/>
    <property type="match status" value="1"/>
</dbReference>
<evidence type="ECO:0000256" key="3">
    <source>
        <dbReference type="ARBA" id="ARBA00022679"/>
    </source>
</evidence>
<dbReference type="STRING" id="1125712.HMPREF1316_0915"/>
<evidence type="ECO:0000259" key="10">
    <source>
        <dbReference type="Pfam" id="PF13614"/>
    </source>
</evidence>
<dbReference type="Proteomes" id="UP000016638">
    <property type="component" value="Unassembled WGS sequence"/>
</dbReference>
<evidence type="ECO:0000256" key="5">
    <source>
        <dbReference type="ARBA" id="ARBA00022777"/>
    </source>
</evidence>
<dbReference type="GO" id="GO:0005524">
    <property type="term" value="F:ATP binding"/>
    <property type="evidence" value="ECO:0007669"/>
    <property type="project" value="UniProtKB-KW"/>
</dbReference>
<keyword evidence="3" id="KW-0808">Transferase</keyword>
<evidence type="ECO:0000256" key="8">
    <source>
        <dbReference type="ARBA" id="ARBA00051245"/>
    </source>
</evidence>
<dbReference type="CDD" id="cd05387">
    <property type="entry name" value="BY-kinase"/>
    <property type="match status" value="1"/>
</dbReference>
<dbReference type="PANTHER" id="PTHR32309:SF13">
    <property type="entry name" value="FERRIC ENTEROBACTIN TRANSPORT PROTEIN FEPE"/>
    <property type="match status" value="1"/>
</dbReference>
<keyword evidence="6" id="KW-0067">ATP-binding</keyword>
<dbReference type="Gene3D" id="3.40.50.300">
    <property type="entry name" value="P-loop containing nucleotide triphosphate hydrolases"/>
    <property type="match status" value="1"/>
</dbReference>
<keyword evidence="7" id="KW-0829">Tyrosine-protein kinase</keyword>
<dbReference type="GO" id="GO:0005886">
    <property type="term" value="C:plasma membrane"/>
    <property type="evidence" value="ECO:0007669"/>
    <property type="project" value="TreeGrafter"/>
</dbReference>
<organism evidence="11 12">
    <name type="scientific">Olsenella profusa F0195</name>
    <dbReference type="NCBI Taxonomy" id="1125712"/>
    <lineage>
        <taxon>Bacteria</taxon>
        <taxon>Bacillati</taxon>
        <taxon>Actinomycetota</taxon>
        <taxon>Coriobacteriia</taxon>
        <taxon>Coriobacteriales</taxon>
        <taxon>Atopobiaceae</taxon>
        <taxon>Olsenella</taxon>
    </lineage>
</organism>
<dbReference type="Pfam" id="PF13614">
    <property type="entry name" value="AAA_31"/>
    <property type="match status" value="1"/>
</dbReference>
<evidence type="ECO:0000256" key="2">
    <source>
        <dbReference type="ARBA" id="ARBA00011903"/>
    </source>
</evidence>
<feature type="region of interest" description="Disordered" evidence="9">
    <location>
        <begin position="243"/>
        <end position="314"/>
    </location>
</feature>
<name>U2TL88_9ACTN</name>
<sequence length="314" mass="33413">MPFAPASNGRTAKSMDRAMQSVLNASKTLLANIRFMSVDHPIKTIVVTSSVPNEGKTFVASNLASAIATSGKGVLLVECDMRRRSLAAVLDVHARHGIYSVLSGQVPLRQAVIGTKTKNLHFLDAEPHIPNPSDLLGSRHFAALLQQMGQTYDYVIFDTPPVDAFVDAAVLGTMVDAVFMVVRERFAKRGDVASAATQLRQAGCNFAGVIMNGCETRGSGYYYESYYKEGTGAAQAEGPVMEPARPAARPAPRASQPKPQAQRPTAAPARAQRPQAAPARGAVGVQPVQSARHVHAVAHGRGVAPQVRAERPEG</sequence>